<dbReference type="InterPro" id="IPR038770">
    <property type="entry name" value="Na+/solute_symporter_sf"/>
</dbReference>
<comment type="subcellular location">
    <subcellularLocation>
        <location evidence="1">Membrane</location>
        <topology evidence="1">Multi-pass membrane protein</topology>
    </subcellularLocation>
</comment>
<accession>A0A2H0ED72</accession>
<dbReference type="GO" id="GO:0015297">
    <property type="term" value="F:antiporter activity"/>
    <property type="evidence" value="ECO:0007669"/>
    <property type="project" value="InterPro"/>
</dbReference>
<dbReference type="Pfam" id="PF00999">
    <property type="entry name" value="Na_H_Exchanger"/>
    <property type="match status" value="1"/>
</dbReference>
<feature type="transmembrane region" description="Helical" evidence="7">
    <location>
        <begin position="145"/>
        <end position="163"/>
    </location>
</feature>
<dbReference type="AlphaFoldDB" id="A0A2H0ED72"/>
<keyword evidence="4 7" id="KW-0812">Transmembrane</keyword>
<evidence type="ECO:0000256" key="7">
    <source>
        <dbReference type="SAM" id="Phobius"/>
    </source>
</evidence>
<dbReference type="GO" id="GO:0016020">
    <property type="term" value="C:membrane"/>
    <property type="evidence" value="ECO:0007669"/>
    <property type="project" value="UniProtKB-SubCell"/>
</dbReference>
<feature type="transmembrane region" description="Helical" evidence="7">
    <location>
        <begin position="230"/>
        <end position="251"/>
    </location>
</feature>
<evidence type="ECO:0000313" key="9">
    <source>
        <dbReference type="EMBL" id="PIP92335.1"/>
    </source>
</evidence>
<sequence>MVFTFIPGFYIARFFDFNFLQSAYIAIALTFSSTIIVIKLLSEKRDTNSLYGKISIGFLLVQDFVAILILIFLAGIESEKGIVFNDIFLTTLKGLGLFILMLYLGRKILPLMLDKISRSQELLFLTSLAWCFGIATVVVKAGFSIEIGGFLAGLALANSSEHFQISAKIKSLRDFFILIFFVILGSSLIFSDFSGLTLPIIIFSLFVLIGNPLIVLIIMGLMGYRKRTSFLCGVTTTQISEFSLILAALGLKLGHLNEKVVSLITAVGIITITLSTYLIIYAEQIFQRLSKFLSIFERRFKKAEYYGELSFSKPIVLIGGHRIGQNIANHLDKEDVLIIDFD</sequence>
<gene>
    <name evidence="9" type="ORF">COW77_00445</name>
</gene>
<dbReference type="InterPro" id="IPR006153">
    <property type="entry name" value="Cation/H_exchanger_TM"/>
</dbReference>
<evidence type="ECO:0000259" key="8">
    <source>
        <dbReference type="Pfam" id="PF00999"/>
    </source>
</evidence>
<evidence type="ECO:0000256" key="3">
    <source>
        <dbReference type="ARBA" id="ARBA00022448"/>
    </source>
</evidence>
<evidence type="ECO:0000313" key="10">
    <source>
        <dbReference type="Proteomes" id="UP000229241"/>
    </source>
</evidence>
<dbReference type="PANTHER" id="PTHR42751">
    <property type="entry name" value="SODIUM/HYDROGEN EXCHANGER FAMILY/TRKA DOMAIN PROTEIN"/>
    <property type="match status" value="1"/>
</dbReference>
<dbReference type="GO" id="GO:1902600">
    <property type="term" value="P:proton transmembrane transport"/>
    <property type="evidence" value="ECO:0007669"/>
    <property type="project" value="InterPro"/>
</dbReference>
<proteinExistence type="inferred from homology"/>
<evidence type="ECO:0000256" key="1">
    <source>
        <dbReference type="ARBA" id="ARBA00004141"/>
    </source>
</evidence>
<name>A0A2H0ED72_9BACT</name>
<comment type="caution">
    <text evidence="9">The sequence shown here is derived from an EMBL/GenBank/DDBJ whole genome shotgun (WGS) entry which is preliminary data.</text>
</comment>
<evidence type="ECO:0000256" key="6">
    <source>
        <dbReference type="ARBA" id="ARBA00023136"/>
    </source>
</evidence>
<reference evidence="9 10" key="1">
    <citation type="submission" date="2017-09" db="EMBL/GenBank/DDBJ databases">
        <title>Depth-based differentiation of microbial function through sediment-hosted aquifers and enrichment of novel symbionts in the deep terrestrial subsurface.</title>
        <authorList>
            <person name="Probst A.J."/>
            <person name="Ladd B."/>
            <person name="Jarett J.K."/>
            <person name="Geller-Mcgrath D.E."/>
            <person name="Sieber C.M."/>
            <person name="Emerson J.B."/>
            <person name="Anantharaman K."/>
            <person name="Thomas B.C."/>
            <person name="Malmstrom R."/>
            <person name="Stieglmeier M."/>
            <person name="Klingl A."/>
            <person name="Woyke T."/>
            <person name="Ryan C.M."/>
            <person name="Banfield J.F."/>
        </authorList>
    </citation>
    <scope>NUCLEOTIDE SEQUENCE [LARGE SCALE GENOMIC DNA]</scope>
    <source>
        <strain evidence="9">CG18_big_fil_WC_8_21_14_2_50_39_7</strain>
    </source>
</reference>
<dbReference type="Gene3D" id="1.20.1530.20">
    <property type="match status" value="1"/>
</dbReference>
<feature type="transmembrane region" description="Helical" evidence="7">
    <location>
        <begin position="200"/>
        <end position="223"/>
    </location>
</feature>
<feature type="transmembrane region" description="Helical" evidence="7">
    <location>
        <begin position="54"/>
        <end position="76"/>
    </location>
</feature>
<dbReference type="PANTHER" id="PTHR42751:SF3">
    <property type="entry name" value="SODIUM_GLUTAMATE SYMPORTER"/>
    <property type="match status" value="1"/>
</dbReference>
<evidence type="ECO:0000256" key="5">
    <source>
        <dbReference type="ARBA" id="ARBA00022989"/>
    </source>
</evidence>
<evidence type="ECO:0000256" key="4">
    <source>
        <dbReference type="ARBA" id="ARBA00022692"/>
    </source>
</evidence>
<feature type="transmembrane region" description="Helical" evidence="7">
    <location>
        <begin position="82"/>
        <end position="102"/>
    </location>
</feature>
<dbReference type="Proteomes" id="UP000229241">
    <property type="component" value="Unassembled WGS sequence"/>
</dbReference>
<protein>
    <submittedName>
        <fullName evidence="9">Sodium:proton exchanger</fullName>
    </submittedName>
</protein>
<feature type="transmembrane region" description="Helical" evidence="7">
    <location>
        <begin position="263"/>
        <end position="282"/>
    </location>
</feature>
<keyword evidence="6 7" id="KW-0472">Membrane</keyword>
<evidence type="ECO:0000256" key="2">
    <source>
        <dbReference type="ARBA" id="ARBA00005551"/>
    </source>
</evidence>
<keyword evidence="3" id="KW-0813">Transport</keyword>
<organism evidence="9 10">
    <name type="scientific">Candidatus Wolfebacteria bacterium CG18_big_fil_WC_8_21_14_2_50_39_7</name>
    <dbReference type="NCBI Taxonomy" id="1975071"/>
    <lineage>
        <taxon>Bacteria</taxon>
        <taxon>Candidatus Wolfeibacteriota</taxon>
    </lineage>
</organism>
<feature type="domain" description="Cation/H+ exchanger transmembrane" evidence="8">
    <location>
        <begin position="2"/>
        <end position="276"/>
    </location>
</feature>
<feature type="transmembrane region" description="Helical" evidence="7">
    <location>
        <begin position="23"/>
        <end position="42"/>
    </location>
</feature>
<feature type="non-terminal residue" evidence="9">
    <location>
        <position position="342"/>
    </location>
</feature>
<feature type="transmembrane region" description="Helical" evidence="7">
    <location>
        <begin position="122"/>
        <end position="139"/>
    </location>
</feature>
<keyword evidence="5 7" id="KW-1133">Transmembrane helix</keyword>
<dbReference type="EMBL" id="PCTX01000012">
    <property type="protein sequence ID" value="PIP92335.1"/>
    <property type="molecule type" value="Genomic_DNA"/>
</dbReference>
<comment type="similarity">
    <text evidence="2">Belongs to the monovalent cation:proton antiporter 2 (CPA2) transporter (TC 2.A.37) family.</text>
</comment>
<feature type="transmembrane region" description="Helical" evidence="7">
    <location>
        <begin position="175"/>
        <end position="194"/>
    </location>
</feature>